<dbReference type="PaxDb" id="73239-Q7RHK1"/>
<keyword evidence="2" id="KW-1185">Reference proteome</keyword>
<reference evidence="1 2" key="1">
    <citation type="journal article" date="2002" name="Nature">
        <title>Genome sequence and comparative analysis of the model rodent malaria parasite Plasmodium yoelii yoelii.</title>
        <authorList>
            <person name="Carlton J.M."/>
            <person name="Angiuoli S.V."/>
            <person name="Suh B.B."/>
            <person name="Kooij T.W."/>
            <person name="Pertea M."/>
            <person name="Silva J.C."/>
            <person name="Ermolaeva M.D."/>
            <person name="Allen J.E."/>
            <person name="Selengut J.D."/>
            <person name="Koo H.L."/>
            <person name="Peterson J.D."/>
            <person name="Pop M."/>
            <person name="Kosack D.S."/>
            <person name="Shumway M.F."/>
            <person name="Bidwell S.L."/>
            <person name="Shallom S.J."/>
            <person name="van Aken S.E."/>
            <person name="Riedmuller S.B."/>
            <person name="Feldblyum T.V."/>
            <person name="Cho J.K."/>
            <person name="Quackenbush J."/>
            <person name="Sedegah M."/>
            <person name="Shoaibi A."/>
            <person name="Cummings L.M."/>
            <person name="Florens L."/>
            <person name="Yates J.R."/>
            <person name="Raine J.D."/>
            <person name="Sinden R.E."/>
            <person name="Harris M.A."/>
            <person name="Cunningham D.A."/>
            <person name="Preiser P.R."/>
            <person name="Bergman L.W."/>
            <person name="Vaidya A.B."/>
            <person name="van Lin L.H."/>
            <person name="Janse C.J."/>
            <person name="Waters A.P."/>
            <person name="Smith H.O."/>
            <person name="White O.R."/>
            <person name="Salzberg S.L."/>
            <person name="Venter J.C."/>
            <person name="Fraser C.M."/>
            <person name="Hoffman S.L."/>
            <person name="Gardner M.J."/>
            <person name="Carucci D.J."/>
        </authorList>
    </citation>
    <scope>NUCLEOTIDE SEQUENCE [LARGE SCALE GENOMIC DNA]</scope>
    <source>
        <strain evidence="1 2">17XNL</strain>
    </source>
</reference>
<dbReference type="AlphaFoldDB" id="Q7RHK1"/>
<organism evidence="1 2">
    <name type="scientific">Plasmodium yoelii yoelii</name>
    <dbReference type="NCBI Taxonomy" id="73239"/>
    <lineage>
        <taxon>Eukaryota</taxon>
        <taxon>Sar</taxon>
        <taxon>Alveolata</taxon>
        <taxon>Apicomplexa</taxon>
        <taxon>Aconoidasida</taxon>
        <taxon>Haemosporida</taxon>
        <taxon>Plasmodiidae</taxon>
        <taxon>Plasmodium</taxon>
        <taxon>Plasmodium (Vinckeia)</taxon>
    </lineage>
</organism>
<accession>Q7RHK1</accession>
<dbReference type="Proteomes" id="UP000008553">
    <property type="component" value="Unassembled WGS sequence"/>
</dbReference>
<evidence type="ECO:0000313" key="2">
    <source>
        <dbReference type="Proteomes" id="UP000008553"/>
    </source>
</evidence>
<dbReference type="InParanoid" id="Q7RHK1"/>
<proteinExistence type="predicted"/>
<comment type="caution">
    <text evidence="1">The sequence shown here is derived from an EMBL/GenBank/DDBJ whole genome shotgun (WGS) entry which is preliminary data.</text>
</comment>
<gene>
    <name evidence="1" type="ORF">PY03984</name>
</gene>
<sequence length="30" mass="3767">FTNKMFYQIKKHIVLCIIQYSYDYQSLHNK</sequence>
<dbReference type="EMBL" id="AABL01001192">
    <property type="protein sequence ID" value="EAA15783.1"/>
    <property type="molecule type" value="Genomic_DNA"/>
</dbReference>
<name>Q7RHK1_PLAYO</name>
<feature type="non-terminal residue" evidence="1">
    <location>
        <position position="1"/>
    </location>
</feature>
<evidence type="ECO:0000313" key="1">
    <source>
        <dbReference type="EMBL" id="EAA15783.1"/>
    </source>
</evidence>
<protein>
    <submittedName>
        <fullName evidence="1">Uncharacterized protein</fullName>
    </submittedName>
</protein>